<dbReference type="EMBL" id="BART01040625">
    <property type="protein sequence ID" value="GAH30344.1"/>
    <property type="molecule type" value="Genomic_DNA"/>
</dbReference>
<gene>
    <name evidence="1" type="ORF">S01H4_65991</name>
</gene>
<comment type="caution">
    <text evidence="1">The sequence shown here is derived from an EMBL/GenBank/DDBJ whole genome shotgun (WGS) entry which is preliminary data.</text>
</comment>
<evidence type="ECO:0000313" key="1">
    <source>
        <dbReference type="EMBL" id="GAH30344.1"/>
    </source>
</evidence>
<proteinExistence type="predicted"/>
<evidence type="ECO:0008006" key="2">
    <source>
        <dbReference type="Google" id="ProtNLM"/>
    </source>
</evidence>
<reference evidence="1" key="1">
    <citation type="journal article" date="2014" name="Front. Microbiol.">
        <title>High frequency of phylogenetically diverse reductive dehalogenase-homologous genes in deep subseafloor sedimentary metagenomes.</title>
        <authorList>
            <person name="Kawai M."/>
            <person name="Futagami T."/>
            <person name="Toyoda A."/>
            <person name="Takaki Y."/>
            <person name="Nishi S."/>
            <person name="Hori S."/>
            <person name="Arai W."/>
            <person name="Tsubouchi T."/>
            <person name="Morono Y."/>
            <person name="Uchiyama I."/>
            <person name="Ito T."/>
            <person name="Fujiyama A."/>
            <person name="Inagaki F."/>
            <person name="Takami H."/>
        </authorList>
    </citation>
    <scope>NUCLEOTIDE SEQUENCE</scope>
    <source>
        <strain evidence="1">Expedition CK06-06</strain>
    </source>
</reference>
<dbReference type="SUPFAM" id="SSF51735">
    <property type="entry name" value="NAD(P)-binding Rossmann-fold domains"/>
    <property type="match status" value="1"/>
</dbReference>
<feature type="non-terminal residue" evidence="1">
    <location>
        <position position="1"/>
    </location>
</feature>
<protein>
    <recommendedName>
        <fullName evidence="2">Alcohol dehydrogenase-like C-terminal domain-containing protein</fullName>
    </recommendedName>
</protein>
<organism evidence="1">
    <name type="scientific">marine sediment metagenome</name>
    <dbReference type="NCBI Taxonomy" id="412755"/>
    <lineage>
        <taxon>unclassified sequences</taxon>
        <taxon>metagenomes</taxon>
        <taxon>ecological metagenomes</taxon>
    </lineage>
</organism>
<dbReference type="InterPro" id="IPR036291">
    <property type="entry name" value="NAD(P)-bd_dom_sf"/>
</dbReference>
<sequence>ETYVITRSESNKNRAAGLGADWVGGYQDEIPGKFDAGILFPPAGNLVELALSQLDSGGKLILGAVYMTPIEVKDYKHIWMEHSIKSLANI</sequence>
<name>X1FLU0_9ZZZZ</name>
<accession>X1FLU0</accession>
<feature type="non-terminal residue" evidence="1">
    <location>
        <position position="90"/>
    </location>
</feature>
<dbReference type="AlphaFoldDB" id="X1FLU0"/>